<feature type="compositionally biased region" description="Low complexity" evidence="1">
    <location>
        <begin position="45"/>
        <end position="60"/>
    </location>
</feature>
<dbReference type="AlphaFoldDB" id="G0TTT2"/>
<organism evidence="2">
    <name type="scientific">Trypanosoma vivax (strain Y486)</name>
    <dbReference type="NCBI Taxonomy" id="1055687"/>
    <lineage>
        <taxon>Eukaryota</taxon>
        <taxon>Discoba</taxon>
        <taxon>Euglenozoa</taxon>
        <taxon>Kinetoplastea</taxon>
        <taxon>Metakinetoplastina</taxon>
        <taxon>Trypanosomatida</taxon>
        <taxon>Trypanosomatidae</taxon>
        <taxon>Trypanosoma</taxon>
        <taxon>Duttonella</taxon>
    </lineage>
</organism>
<name>G0TTT2_TRYVY</name>
<dbReference type="EMBL" id="HE573020">
    <property type="protein sequence ID" value="CCC47363.1"/>
    <property type="molecule type" value="Genomic_DNA"/>
</dbReference>
<evidence type="ECO:0000256" key="1">
    <source>
        <dbReference type="SAM" id="MobiDB-lite"/>
    </source>
</evidence>
<accession>G0TTT2</accession>
<evidence type="ECO:0000313" key="2">
    <source>
        <dbReference type="EMBL" id="CCC47363.1"/>
    </source>
</evidence>
<proteinExistence type="predicted"/>
<protein>
    <recommendedName>
        <fullName evidence="3">Zinc knuckle</fullName>
    </recommendedName>
</protein>
<dbReference type="VEuPathDB" id="TriTrypDB:TvY486_0400270"/>
<feature type="compositionally biased region" description="Basic and acidic residues" evidence="1">
    <location>
        <begin position="100"/>
        <end position="136"/>
    </location>
</feature>
<evidence type="ECO:0008006" key="3">
    <source>
        <dbReference type="Google" id="ProtNLM"/>
    </source>
</evidence>
<feature type="region of interest" description="Disordered" evidence="1">
    <location>
        <begin position="1"/>
        <end position="21"/>
    </location>
</feature>
<dbReference type="OMA" id="NASKRCQ"/>
<dbReference type="Pfam" id="PF13917">
    <property type="entry name" value="zf-CCHC_3"/>
    <property type="match status" value="1"/>
</dbReference>
<feature type="region of interest" description="Disordered" evidence="1">
    <location>
        <begin position="100"/>
        <end position="144"/>
    </location>
</feature>
<feature type="region of interest" description="Disordered" evidence="1">
    <location>
        <begin position="45"/>
        <end position="69"/>
    </location>
</feature>
<sequence>MYGSAGPPKKYSTPRGVDDSSAAKRICQKCSSKAHWTFECKEAAARTSTTARLSRTQQQRWGIKQRRQEFVPEPTEWEAYKERVKGVEQQLMAEVREEKRKKVRCETTRRTVGDTSGDDKEAQKNSKLESPHRPEEIAAEGKAV</sequence>
<reference evidence="2" key="1">
    <citation type="journal article" date="2012" name="Proc. Natl. Acad. Sci. U.S.A.">
        <title>Antigenic diversity is generated by distinct evolutionary mechanisms in African trypanosome species.</title>
        <authorList>
            <person name="Jackson A.P."/>
            <person name="Berry A."/>
            <person name="Aslett M."/>
            <person name="Allison H.C."/>
            <person name="Burton P."/>
            <person name="Vavrova-Anderson J."/>
            <person name="Brown R."/>
            <person name="Browne H."/>
            <person name="Corton N."/>
            <person name="Hauser H."/>
            <person name="Gamble J."/>
            <person name="Gilderthorp R."/>
            <person name="Marcello L."/>
            <person name="McQuillan J."/>
            <person name="Otto T.D."/>
            <person name="Quail M.A."/>
            <person name="Sanders M.J."/>
            <person name="van Tonder A."/>
            <person name="Ginger M.L."/>
            <person name="Field M.C."/>
            <person name="Barry J.D."/>
            <person name="Hertz-Fowler C."/>
            <person name="Berriman M."/>
        </authorList>
    </citation>
    <scope>NUCLEOTIDE SEQUENCE</scope>
    <source>
        <strain evidence="2">Y486</strain>
    </source>
</reference>
<gene>
    <name evidence="2" type="ORF">TVY486_0400270</name>
</gene>